<evidence type="ECO:0000256" key="7">
    <source>
        <dbReference type="PIRSR" id="PIRSR001123-1"/>
    </source>
</evidence>
<comment type="cofactor">
    <cofactor evidence="8">
        <name>a divalent metal cation</name>
        <dbReference type="ChEBI" id="CHEBI:60240"/>
    </cofactor>
    <text evidence="8">Binds 2 divalent metal cations per subunit.</text>
</comment>
<evidence type="ECO:0000313" key="9">
    <source>
        <dbReference type="EMBL" id="MBU2690926.1"/>
    </source>
</evidence>
<keyword evidence="3" id="KW-0645">Protease</keyword>
<proteinExistence type="inferred from homology"/>
<feature type="binding site" evidence="8">
    <location>
        <position position="177"/>
    </location>
    <ligand>
        <name>Zn(2+)</name>
        <dbReference type="ChEBI" id="CHEBI:29105"/>
        <label>2</label>
    </ligand>
</feature>
<feature type="binding site" evidence="8">
    <location>
        <position position="65"/>
    </location>
    <ligand>
        <name>Zn(2+)</name>
        <dbReference type="ChEBI" id="CHEBI:29105"/>
        <label>1</label>
    </ligand>
</feature>
<evidence type="ECO:0000256" key="1">
    <source>
        <dbReference type="ARBA" id="ARBA00006272"/>
    </source>
</evidence>
<feature type="binding site" evidence="8">
    <location>
        <position position="177"/>
    </location>
    <ligand>
        <name>Zn(2+)</name>
        <dbReference type="ChEBI" id="CHEBI:29105"/>
        <label>1</label>
    </ligand>
</feature>
<feature type="binding site" evidence="8">
    <location>
        <position position="319"/>
    </location>
    <ligand>
        <name>Zn(2+)</name>
        <dbReference type="ChEBI" id="CHEBI:29105"/>
        <label>2</label>
    </ligand>
</feature>
<keyword evidence="2" id="KW-0031">Aminopeptidase</keyword>
<evidence type="ECO:0000256" key="5">
    <source>
        <dbReference type="ARBA" id="ARBA00022801"/>
    </source>
</evidence>
<dbReference type="Gene3D" id="3.40.630.10">
    <property type="entry name" value="Zn peptidases"/>
    <property type="match status" value="1"/>
</dbReference>
<evidence type="ECO:0000256" key="2">
    <source>
        <dbReference type="ARBA" id="ARBA00022438"/>
    </source>
</evidence>
<keyword evidence="4 8" id="KW-0479">Metal-binding</keyword>
<dbReference type="Pfam" id="PF05343">
    <property type="entry name" value="Peptidase_M42"/>
    <property type="match status" value="1"/>
</dbReference>
<dbReference type="AlphaFoldDB" id="A0A948W6R7"/>
<dbReference type="PIRSF" id="PIRSF001123">
    <property type="entry name" value="PepA_GA"/>
    <property type="match status" value="1"/>
</dbReference>
<organism evidence="9 10">
    <name type="scientific">Eiseniibacteriota bacterium</name>
    <dbReference type="NCBI Taxonomy" id="2212470"/>
    <lineage>
        <taxon>Bacteria</taxon>
        <taxon>Candidatus Eiseniibacteriota</taxon>
    </lineage>
</organism>
<dbReference type="GO" id="GO:0046872">
    <property type="term" value="F:metal ion binding"/>
    <property type="evidence" value="ECO:0007669"/>
    <property type="project" value="UniProtKB-UniRule"/>
</dbReference>
<feature type="binding site" evidence="8">
    <location>
        <position position="232"/>
    </location>
    <ligand>
        <name>Zn(2+)</name>
        <dbReference type="ChEBI" id="CHEBI:29105"/>
        <label>1</label>
    </ligand>
</feature>
<dbReference type="PANTHER" id="PTHR32481">
    <property type="entry name" value="AMINOPEPTIDASE"/>
    <property type="match status" value="1"/>
</dbReference>
<reference evidence="9" key="1">
    <citation type="submission" date="2021-05" db="EMBL/GenBank/DDBJ databases">
        <title>Energy efficiency and biological interactions define the core microbiome of deep oligotrophic groundwater.</title>
        <authorList>
            <person name="Mehrshad M."/>
            <person name="Lopez-Fernandez M."/>
            <person name="Bell E."/>
            <person name="Bernier-Latmani R."/>
            <person name="Bertilsson S."/>
            <person name="Dopson M."/>
        </authorList>
    </citation>
    <scope>NUCLEOTIDE SEQUENCE</scope>
    <source>
        <strain evidence="9">Modern_marine.mb.64</strain>
    </source>
</reference>
<evidence type="ECO:0000256" key="3">
    <source>
        <dbReference type="ARBA" id="ARBA00022670"/>
    </source>
</evidence>
<dbReference type="GO" id="GO:0006508">
    <property type="term" value="P:proteolysis"/>
    <property type="evidence" value="ECO:0007669"/>
    <property type="project" value="UniProtKB-KW"/>
</dbReference>
<sequence length="353" mass="37927">MQASSLSFLEKLLESPGPSGSEGPVQSVFEAYVRPYADEIIHSPHGSVAAIRNPKGKPRVILTGHADEIGLIVHHIDKDGFLFFRTIGGIDPVTLPATRVEVHTQKGMILGVIGRRPMHLLQGDERNKVGKIQDLYIDIGASTKSEAEKLVRAGDPVTFRRGLLKLGKQRVTSKALDNRAGVFCAAEAFRLLGRTQPKACVIALSTVGEEIGGDGAFTASFELKPDLAIAVDVTFAIDQPDVTEKDTTNIHLGRGPVIQRGPRINSSISRLLEKAAAQGRIKLQFEVEGGRTGTDGDEIYKTRGGVPLGVVTVPCRYMHTPGEIVSLDDLEAISKLLAAFVKGLGPRTSLSPF</sequence>
<dbReference type="PANTHER" id="PTHR32481:SF20">
    <property type="entry name" value="AMINOPEPTIDASE YSDC"/>
    <property type="match status" value="1"/>
</dbReference>
<comment type="similarity">
    <text evidence="1 6">Belongs to the peptidase M42 family.</text>
</comment>
<dbReference type="Gene3D" id="2.40.30.40">
    <property type="entry name" value="Peptidase M42, domain 2"/>
    <property type="match status" value="1"/>
</dbReference>
<dbReference type="GO" id="GO:0004177">
    <property type="term" value="F:aminopeptidase activity"/>
    <property type="evidence" value="ECO:0007669"/>
    <property type="project" value="UniProtKB-UniRule"/>
</dbReference>
<dbReference type="InterPro" id="IPR023367">
    <property type="entry name" value="Peptidase_M42_dom2"/>
</dbReference>
<evidence type="ECO:0000256" key="6">
    <source>
        <dbReference type="PIRNR" id="PIRNR001123"/>
    </source>
</evidence>
<dbReference type="CDD" id="cd05656">
    <property type="entry name" value="M42_Frv"/>
    <property type="match status" value="1"/>
</dbReference>
<dbReference type="InterPro" id="IPR051464">
    <property type="entry name" value="Peptidase_M42_aminopept"/>
</dbReference>
<dbReference type="Proteomes" id="UP000777784">
    <property type="component" value="Unassembled WGS sequence"/>
</dbReference>
<protein>
    <submittedName>
        <fullName evidence="9">M42 family metallopeptidase</fullName>
    </submittedName>
</protein>
<evidence type="ECO:0000313" key="10">
    <source>
        <dbReference type="Proteomes" id="UP000777784"/>
    </source>
</evidence>
<evidence type="ECO:0000256" key="4">
    <source>
        <dbReference type="ARBA" id="ARBA00022723"/>
    </source>
</evidence>
<dbReference type="EMBL" id="JAHJDP010000042">
    <property type="protein sequence ID" value="MBU2690926.1"/>
    <property type="molecule type" value="Genomic_DNA"/>
</dbReference>
<evidence type="ECO:0000256" key="8">
    <source>
        <dbReference type="PIRSR" id="PIRSR001123-2"/>
    </source>
</evidence>
<accession>A0A948W6R7</accession>
<keyword evidence="5" id="KW-0378">Hydrolase</keyword>
<dbReference type="InterPro" id="IPR008007">
    <property type="entry name" value="Peptidase_M42"/>
</dbReference>
<feature type="binding site" evidence="8">
    <location>
        <position position="210"/>
    </location>
    <ligand>
        <name>Zn(2+)</name>
        <dbReference type="ChEBI" id="CHEBI:29105"/>
        <label>2</label>
    </ligand>
</feature>
<gene>
    <name evidence="9" type="ORF">KJ970_08355</name>
</gene>
<feature type="active site" description="Proton acceptor" evidence="7">
    <location>
        <position position="209"/>
    </location>
</feature>
<comment type="caution">
    <text evidence="9">The sequence shown here is derived from an EMBL/GenBank/DDBJ whole genome shotgun (WGS) entry which is preliminary data.</text>
</comment>
<dbReference type="SUPFAM" id="SSF53187">
    <property type="entry name" value="Zn-dependent exopeptidases"/>
    <property type="match status" value="1"/>
</dbReference>
<name>A0A948W6R7_UNCEI</name>
<dbReference type="SUPFAM" id="SSF101821">
    <property type="entry name" value="Aminopeptidase/glucanase lid domain"/>
    <property type="match status" value="1"/>
</dbReference>